<evidence type="ECO:0000313" key="1">
    <source>
        <dbReference type="EMBL" id="MBC2866028.1"/>
    </source>
</evidence>
<proteinExistence type="predicted"/>
<dbReference type="AlphaFoldDB" id="A0A7X1I1R5"/>
<gene>
    <name evidence="1" type="ORF">H1R13_13825</name>
</gene>
<comment type="caution">
    <text evidence="1">The sequence shown here is derived from an EMBL/GenBank/DDBJ whole genome shotgun (WGS) entry which is preliminary data.</text>
</comment>
<sequence length="56" mass="6387">MALLDWRSSDHFDPTGDKPCVICTKPTPLRSDRGKPVHKVCAEEWIDAHTPKEDKK</sequence>
<keyword evidence="2" id="KW-1185">Reference proteome</keyword>
<accession>A0A7X1I1R5</accession>
<protein>
    <submittedName>
        <fullName evidence="1">Uncharacterized protein</fullName>
    </submittedName>
</protein>
<evidence type="ECO:0000313" key="2">
    <source>
        <dbReference type="Proteomes" id="UP000517694"/>
    </source>
</evidence>
<dbReference type="EMBL" id="JACMHY010000004">
    <property type="protein sequence ID" value="MBC2866028.1"/>
    <property type="molecule type" value="Genomic_DNA"/>
</dbReference>
<dbReference type="RefSeq" id="WP_185947353.1">
    <property type="nucleotide sequence ID" value="NZ_JACMHY010000004.1"/>
</dbReference>
<reference evidence="1 2" key="1">
    <citation type="submission" date="2020-08" db="EMBL/GenBank/DDBJ databases">
        <title>Whole-Genome Sequence of French Clinical Streptomyces mexicanus Strain Q0842.</title>
        <authorList>
            <person name="Boxberger M."/>
            <person name="La Scola B."/>
        </authorList>
    </citation>
    <scope>NUCLEOTIDE SEQUENCE [LARGE SCALE GENOMIC DNA]</scope>
    <source>
        <strain evidence="1 2">Marseille-Q0842</strain>
    </source>
</reference>
<dbReference type="Proteomes" id="UP000517694">
    <property type="component" value="Unassembled WGS sequence"/>
</dbReference>
<organism evidence="1 2">
    <name type="scientific">Streptomyces mexicanus</name>
    <dbReference type="NCBI Taxonomy" id="178566"/>
    <lineage>
        <taxon>Bacteria</taxon>
        <taxon>Bacillati</taxon>
        <taxon>Actinomycetota</taxon>
        <taxon>Actinomycetes</taxon>
        <taxon>Kitasatosporales</taxon>
        <taxon>Streptomycetaceae</taxon>
        <taxon>Streptomyces</taxon>
    </lineage>
</organism>
<name>A0A7X1I1R5_9ACTN</name>